<dbReference type="SUPFAM" id="SSF51445">
    <property type="entry name" value="(Trans)glycosidases"/>
    <property type="match status" value="1"/>
</dbReference>
<keyword evidence="11" id="KW-1185">Reference proteome</keyword>
<evidence type="ECO:0000256" key="7">
    <source>
        <dbReference type="ARBA" id="ARBA00023295"/>
    </source>
</evidence>
<evidence type="ECO:0000256" key="1">
    <source>
        <dbReference type="ARBA" id="ARBA00000448"/>
    </source>
</evidence>
<dbReference type="GO" id="GO:0004565">
    <property type="term" value="F:beta-galactosidase activity"/>
    <property type="evidence" value="ECO:0007669"/>
    <property type="project" value="UniProtKB-EC"/>
</dbReference>
<comment type="caution">
    <text evidence="10">The sequence shown here is derived from an EMBL/GenBank/DDBJ whole genome shotgun (WGS) entry which is preliminary data.</text>
</comment>
<comment type="similarity">
    <text evidence="2 9">Belongs to the glycosyl hydrolase 1 family.</text>
</comment>
<evidence type="ECO:0000256" key="4">
    <source>
        <dbReference type="ARBA" id="ARBA00022801"/>
    </source>
</evidence>
<sequence length="454" mass="51232">MAKEKSKKKPLPLGVRPDFVWGGSTSAYQIEGAAAEDGRGPSIWDIHSRTKGRTANGDTGDVACDHYHRYGEDVALMKKLGIDAYRFSVSWPRVLPRGRGAVNDKGLDFYDRLIDTVLEAKITPWLCLYHWDLPQRLHELGGWTNRDVVGWFADYSTLVVRRFGDRVKHFATFNEPNVCTLFGYAMNWCAPAAEDRAAYFPACHHVNLAHGAAVDVIRHWIPEASVGCVYNLQPIHPADETSAADRRAADILDAHWNRVYADPHILGHYPANVADQFEPYVVAGDMARICRRLDWVGMNHYGPIWAKDDPNSQLGFAWADVKVAEAHPEIGWEIFPEAFTDQLLETHGRYGLPIYITENGCGRDDDKEFADAAGRVDDFYRISYLKLYTAAMSTAIEKGADIRGYFIWSLLDNFEWGSGYGNRFGIIRVDFPTGTRTPKASFDWYAQTIKDNRG</sequence>
<organism evidence="10 11">
    <name type="scientific">Magnetospirillum sulfuroxidans</name>
    <dbReference type="NCBI Taxonomy" id="611300"/>
    <lineage>
        <taxon>Bacteria</taxon>
        <taxon>Pseudomonadati</taxon>
        <taxon>Pseudomonadota</taxon>
        <taxon>Alphaproteobacteria</taxon>
        <taxon>Rhodospirillales</taxon>
        <taxon>Rhodospirillaceae</taxon>
        <taxon>Magnetospirillum</taxon>
    </lineage>
</organism>
<reference evidence="10 11" key="1">
    <citation type="submission" date="2021-04" db="EMBL/GenBank/DDBJ databases">
        <title>Magnetospirillum sulfuroxidans sp. nov., a facultative chemolithoautotrophic sulfur-oxidizing alphaproteobacterium isolated from freshwater sediment and proposals for Paramagetospirillum gen. nov., and Magnetospirillaceae fam. nov.</title>
        <authorList>
            <person name="Koziaeva V."/>
            <person name="Geelhoed J.S."/>
            <person name="Sorokin D.Y."/>
            <person name="Grouzdev D.S."/>
        </authorList>
    </citation>
    <scope>NUCLEOTIDE SEQUENCE [LARGE SCALE GENOMIC DNA]</scope>
    <source>
        <strain evidence="10 11">J10</strain>
    </source>
</reference>
<accession>A0ABS5IH30</accession>
<dbReference type="PRINTS" id="PR00131">
    <property type="entry name" value="GLHYDRLASE1"/>
</dbReference>
<proteinExistence type="inferred from homology"/>
<dbReference type="RefSeq" id="WP_211551280.1">
    <property type="nucleotide sequence ID" value="NZ_JAGTUF010000024.1"/>
</dbReference>
<dbReference type="PANTHER" id="PTHR10353">
    <property type="entry name" value="GLYCOSYL HYDROLASE"/>
    <property type="match status" value="1"/>
</dbReference>
<protein>
    <recommendedName>
        <fullName evidence="3 9">Beta-glucosidase</fullName>
        <ecNumber evidence="3 9">3.2.1.21</ecNumber>
    </recommendedName>
</protein>
<evidence type="ECO:0000256" key="8">
    <source>
        <dbReference type="ARBA" id="ARBA00023326"/>
    </source>
</evidence>
<evidence type="ECO:0000256" key="6">
    <source>
        <dbReference type="ARBA" id="ARBA00023277"/>
    </source>
</evidence>
<keyword evidence="8" id="KW-0624">Polysaccharide degradation</keyword>
<dbReference type="PANTHER" id="PTHR10353:SF36">
    <property type="entry name" value="LP05116P"/>
    <property type="match status" value="1"/>
</dbReference>
<evidence type="ECO:0000256" key="5">
    <source>
        <dbReference type="ARBA" id="ARBA00023001"/>
    </source>
</evidence>
<dbReference type="InterPro" id="IPR001360">
    <property type="entry name" value="Glyco_hydro_1"/>
</dbReference>
<dbReference type="Pfam" id="PF00232">
    <property type="entry name" value="Glyco_hydro_1"/>
    <property type="match status" value="1"/>
</dbReference>
<gene>
    <name evidence="10" type="ORF">KEC16_17355</name>
</gene>
<dbReference type="InterPro" id="IPR017853">
    <property type="entry name" value="GH"/>
</dbReference>
<dbReference type="NCBIfam" id="TIGR03356">
    <property type="entry name" value="BGL"/>
    <property type="match status" value="1"/>
</dbReference>
<evidence type="ECO:0000313" key="10">
    <source>
        <dbReference type="EMBL" id="MBR9973497.1"/>
    </source>
</evidence>
<keyword evidence="5" id="KW-0136">Cellulose degradation</keyword>
<dbReference type="PROSITE" id="PS00653">
    <property type="entry name" value="GLYCOSYL_HYDROL_F1_2"/>
    <property type="match status" value="1"/>
</dbReference>
<dbReference type="Proteomes" id="UP000680714">
    <property type="component" value="Unassembled WGS sequence"/>
</dbReference>
<evidence type="ECO:0000313" key="11">
    <source>
        <dbReference type="Proteomes" id="UP000680714"/>
    </source>
</evidence>
<keyword evidence="7 9" id="KW-0326">Glycosidase</keyword>
<dbReference type="Gene3D" id="3.20.20.80">
    <property type="entry name" value="Glycosidases"/>
    <property type="match status" value="1"/>
</dbReference>
<evidence type="ECO:0000256" key="2">
    <source>
        <dbReference type="ARBA" id="ARBA00010838"/>
    </source>
</evidence>
<dbReference type="InterPro" id="IPR017736">
    <property type="entry name" value="Glyco_hydro_1_beta-glucosidase"/>
</dbReference>
<evidence type="ECO:0000256" key="9">
    <source>
        <dbReference type="RuleBase" id="RU361175"/>
    </source>
</evidence>
<keyword evidence="4 9" id="KW-0378">Hydrolase</keyword>
<dbReference type="EMBL" id="JAGTUF010000024">
    <property type="protein sequence ID" value="MBR9973497.1"/>
    <property type="molecule type" value="Genomic_DNA"/>
</dbReference>
<evidence type="ECO:0000256" key="3">
    <source>
        <dbReference type="ARBA" id="ARBA00012744"/>
    </source>
</evidence>
<dbReference type="EC" id="3.2.1.21" evidence="3 9"/>
<comment type="catalytic activity">
    <reaction evidence="1 9">
        <text>Hydrolysis of terminal, non-reducing beta-D-glucosyl residues with release of beta-D-glucose.</text>
        <dbReference type="EC" id="3.2.1.21"/>
    </reaction>
</comment>
<keyword evidence="6" id="KW-0119">Carbohydrate metabolism</keyword>
<dbReference type="InterPro" id="IPR033132">
    <property type="entry name" value="GH_1_N_CS"/>
</dbReference>
<name>A0ABS5IH30_9PROT</name>